<organism evidence="2 3">
    <name type="scientific">Candidatus Nitrobium versatile</name>
    <dbReference type="NCBI Taxonomy" id="2884831"/>
    <lineage>
        <taxon>Bacteria</taxon>
        <taxon>Pseudomonadati</taxon>
        <taxon>Nitrospirota</taxon>
        <taxon>Nitrospiria</taxon>
        <taxon>Nitrospirales</taxon>
        <taxon>Nitrospiraceae</taxon>
        <taxon>Candidatus Nitrobium</taxon>
    </lineage>
</organism>
<dbReference type="Proteomes" id="UP000705867">
    <property type="component" value="Unassembled WGS sequence"/>
</dbReference>
<dbReference type="SUPFAM" id="SSF88723">
    <property type="entry name" value="PIN domain-like"/>
    <property type="match status" value="1"/>
</dbReference>
<dbReference type="Pfam" id="PF01850">
    <property type="entry name" value="PIN"/>
    <property type="match status" value="1"/>
</dbReference>
<sequence>MVLVDTSVWVLHLREAHTGLVRLLDEGEVACHPFIVGELACGNLKNRTLILSLLEALPMAIAVEHEEVLAFIESHHLMGMGLGYIDVHLLASAVLSRLPLWTLDKRLEHAAGTLKHKYEKKTR</sequence>
<reference evidence="2" key="1">
    <citation type="journal article" date="2021" name="bioRxiv">
        <title>Unraveling nitrogen, sulfur and carbon metabolic pathways and microbial community transcriptional responses to substrate deprivation and toxicity stresses in a bioreactor mimicking anoxic brackish coastal sediment conditions.</title>
        <authorList>
            <person name="Martins P.D."/>
            <person name="Echeveste M.J."/>
            <person name="Arshad A."/>
            <person name="Kurth J."/>
            <person name="Ouboter H."/>
            <person name="Jetten M.S.M."/>
            <person name="Welte C.U."/>
        </authorList>
    </citation>
    <scope>NUCLEOTIDE SEQUENCE</scope>
    <source>
        <strain evidence="2">MAG_39</strain>
    </source>
</reference>
<dbReference type="InterPro" id="IPR002716">
    <property type="entry name" value="PIN_dom"/>
</dbReference>
<accession>A0A953M1F9</accession>
<reference evidence="2" key="2">
    <citation type="submission" date="2021-08" db="EMBL/GenBank/DDBJ databases">
        <authorList>
            <person name="Dalcin Martins P."/>
        </authorList>
    </citation>
    <scope>NUCLEOTIDE SEQUENCE</scope>
    <source>
        <strain evidence="2">MAG_39</strain>
    </source>
</reference>
<dbReference type="AlphaFoldDB" id="A0A953M1F9"/>
<dbReference type="Gene3D" id="3.40.50.1010">
    <property type="entry name" value="5'-nuclease"/>
    <property type="match status" value="1"/>
</dbReference>
<dbReference type="EMBL" id="JAIOIV010000052">
    <property type="protein sequence ID" value="MBZ0155882.1"/>
    <property type="molecule type" value="Genomic_DNA"/>
</dbReference>
<evidence type="ECO:0000259" key="1">
    <source>
        <dbReference type="Pfam" id="PF01850"/>
    </source>
</evidence>
<comment type="caution">
    <text evidence="2">The sequence shown here is derived from an EMBL/GenBank/DDBJ whole genome shotgun (WGS) entry which is preliminary data.</text>
</comment>
<dbReference type="InterPro" id="IPR029060">
    <property type="entry name" value="PIN-like_dom_sf"/>
</dbReference>
<gene>
    <name evidence="2" type="ORF">K8I29_06665</name>
</gene>
<evidence type="ECO:0000313" key="3">
    <source>
        <dbReference type="Proteomes" id="UP000705867"/>
    </source>
</evidence>
<proteinExistence type="predicted"/>
<name>A0A953M1F9_9BACT</name>
<protein>
    <submittedName>
        <fullName evidence="2">Type II toxin-antitoxin system VapC family toxin</fullName>
    </submittedName>
</protein>
<evidence type="ECO:0000313" key="2">
    <source>
        <dbReference type="EMBL" id="MBZ0155882.1"/>
    </source>
</evidence>
<feature type="domain" description="PIN" evidence="1">
    <location>
        <begin position="2"/>
        <end position="111"/>
    </location>
</feature>